<dbReference type="EMBL" id="JACJHX010000006">
    <property type="protein sequence ID" value="MBA9027099.1"/>
    <property type="molecule type" value="Genomic_DNA"/>
</dbReference>
<protein>
    <submittedName>
        <fullName evidence="1">Uncharacterized protein</fullName>
    </submittedName>
</protein>
<evidence type="ECO:0000313" key="2">
    <source>
        <dbReference type="Proteomes" id="UP000626697"/>
    </source>
</evidence>
<proteinExistence type="predicted"/>
<accession>A0ABR6CQ75</accession>
<gene>
    <name evidence="1" type="ORF">HNP81_002389</name>
</gene>
<sequence>MGGENRQLFAFELVYELLRELIVGDVGFLPLLG</sequence>
<evidence type="ECO:0000313" key="1">
    <source>
        <dbReference type="EMBL" id="MBA9027099.1"/>
    </source>
</evidence>
<comment type="caution">
    <text evidence="1">The sequence shown here is derived from an EMBL/GenBank/DDBJ whole genome shotgun (WGS) entry which is preliminary data.</text>
</comment>
<keyword evidence="2" id="KW-1185">Reference proteome</keyword>
<dbReference type="Proteomes" id="UP000626697">
    <property type="component" value="Unassembled WGS sequence"/>
</dbReference>
<organism evidence="1 2">
    <name type="scientific">Peribacillus huizhouensis</name>
    <dbReference type="NCBI Taxonomy" id="1501239"/>
    <lineage>
        <taxon>Bacteria</taxon>
        <taxon>Bacillati</taxon>
        <taxon>Bacillota</taxon>
        <taxon>Bacilli</taxon>
        <taxon>Bacillales</taxon>
        <taxon>Bacillaceae</taxon>
        <taxon>Peribacillus</taxon>
    </lineage>
</organism>
<name>A0ABR6CQ75_9BACI</name>
<reference evidence="1 2" key="1">
    <citation type="submission" date="2020-08" db="EMBL/GenBank/DDBJ databases">
        <title>Genomic Encyclopedia of Type Strains, Phase IV (KMG-IV): sequencing the most valuable type-strain genomes for metagenomic binning, comparative biology and taxonomic classification.</title>
        <authorList>
            <person name="Goeker M."/>
        </authorList>
    </citation>
    <scope>NUCLEOTIDE SEQUENCE [LARGE SCALE GENOMIC DNA]</scope>
    <source>
        <strain evidence="1 2">DSM 105481</strain>
    </source>
</reference>